<dbReference type="PATRIC" id="fig|1486262.3.peg.1804"/>
<evidence type="ECO:0000256" key="3">
    <source>
        <dbReference type="ARBA" id="ARBA00022692"/>
    </source>
</evidence>
<feature type="transmembrane region" description="Helical" evidence="6">
    <location>
        <begin position="130"/>
        <end position="150"/>
    </location>
</feature>
<dbReference type="Pfam" id="PF03073">
    <property type="entry name" value="TspO_MBR"/>
    <property type="match status" value="1"/>
</dbReference>
<evidence type="ECO:0000256" key="2">
    <source>
        <dbReference type="ARBA" id="ARBA00007524"/>
    </source>
</evidence>
<feature type="transmembrane region" description="Helical" evidence="6">
    <location>
        <begin position="5"/>
        <end position="24"/>
    </location>
</feature>
<gene>
    <name evidence="7" type="ORF">TM49_08715</name>
</gene>
<keyword evidence="4 6" id="KW-1133">Transmembrane helix</keyword>
<dbReference type="HOGENOM" id="CLU_091805_2_0_5"/>
<dbReference type="KEGG" id="mey:TM49_08715"/>
<dbReference type="EMBL" id="CP010803">
    <property type="protein sequence ID" value="AJY45747.1"/>
    <property type="molecule type" value="Genomic_DNA"/>
</dbReference>
<sequence length="151" mass="16697">MNKTAISAAFVIGTVIAGLLVGYITLPGEWYAGLAKPPFNPPNWIFGPVWTVLYILIGRVGARAYFRRVEHPNLLNLWIALLILNLLWSPAFFGLHQMVLALAIIILLLLGIIAFIAIARKRDPVSAGLFVPYLIWVAFATLLNASLLYLN</sequence>
<evidence type="ECO:0000313" key="7">
    <source>
        <dbReference type="EMBL" id="AJY45747.1"/>
    </source>
</evidence>
<dbReference type="AlphaFoldDB" id="A0A0D5LPQ0"/>
<dbReference type="RefSeq" id="WP_045680598.1">
    <property type="nucleotide sequence ID" value="NZ_CP010803.1"/>
</dbReference>
<evidence type="ECO:0000256" key="1">
    <source>
        <dbReference type="ARBA" id="ARBA00004141"/>
    </source>
</evidence>
<dbReference type="InterPro" id="IPR004307">
    <property type="entry name" value="TspO_MBR"/>
</dbReference>
<keyword evidence="8" id="KW-1185">Reference proteome</keyword>
<dbReference type="GO" id="GO:0033013">
    <property type="term" value="P:tetrapyrrole metabolic process"/>
    <property type="evidence" value="ECO:0007669"/>
    <property type="project" value="UniProtKB-ARBA"/>
</dbReference>
<name>A0A0D5LPQ0_MAREN</name>
<comment type="subcellular location">
    <subcellularLocation>
        <location evidence="1">Membrane</location>
        <topology evidence="1">Multi-pass membrane protein</topology>
    </subcellularLocation>
</comment>
<dbReference type="PANTHER" id="PTHR10057:SF0">
    <property type="entry name" value="TRANSLOCATOR PROTEIN"/>
    <property type="match status" value="1"/>
</dbReference>
<evidence type="ECO:0000313" key="8">
    <source>
        <dbReference type="Proteomes" id="UP000032611"/>
    </source>
</evidence>
<dbReference type="InterPro" id="IPR038330">
    <property type="entry name" value="TspO/MBR-related_sf"/>
</dbReference>
<dbReference type="CDD" id="cd15904">
    <property type="entry name" value="TSPO_MBR"/>
    <property type="match status" value="1"/>
</dbReference>
<reference evidence="7 8" key="1">
    <citation type="journal article" date="2015" name="Genome Announc.">
        <title>Complete genome sequence of Martelella endophytica YC6887, which has antifungal activity associated with a halophyte.</title>
        <authorList>
            <person name="Khan A."/>
            <person name="Khan H."/>
            <person name="Chung E.J."/>
            <person name="Hossain M.T."/>
            <person name="Chung Y.R."/>
        </authorList>
    </citation>
    <scope>NUCLEOTIDE SEQUENCE [LARGE SCALE GENOMIC DNA]</scope>
    <source>
        <strain evidence="7">YC6887</strain>
    </source>
</reference>
<keyword evidence="3 6" id="KW-0812">Transmembrane</keyword>
<feature type="transmembrane region" description="Helical" evidence="6">
    <location>
        <begin position="99"/>
        <end position="118"/>
    </location>
</feature>
<dbReference type="OrthoDB" id="9795496at2"/>
<accession>A0A0D5LPQ0</accession>
<dbReference type="Gene3D" id="1.20.1260.100">
    <property type="entry name" value="TspO/MBR protein"/>
    <property type="match status" value="1"/>
</dbReference>
<evidence type="ECO:0000256" key="5">
    <source>
        <dbReference type="ARBA" id="ARBA00023136"/>
    </source>
</evidence>
<dbReference type="PIRSF" id="PIRSF005859">
    <property type="entry name" value="PBR"/>
    <property type="match status" value="1"/>
</dbReference>
<dbReference type="PANTHER" id="PTHR10057">
    <property type="entry name" value="PERIPHERAL-TYPE BENZODIAZEPINE RECEPTOR"/>
    <property type="match status" value="1"/>
</dbReference>
<feature type="transmembrane region" description="Helical" evidence="6">
    <location>
        <begin position="44"/>
        <end position="62"/>
    </location>
</feature>
<evidence type="ECO:0000256" key="4">
    <source>
        <dbReference type="ARBA" id="ARBA00022989"/>
    </source>
</evidence>
<dbReference type="STRING" id="1486262.TM49_08715"/>
<dbReference type="GO" id="GO:0016020">
    <property type="term" value="C:membrane"/>
    <property type="evidence" value="ECO:0007669"/>
    <property type="project" value="UniProtKB-SubCell"/>
</dbReference>
<dbReference type="FunFam" id="1.20.1260.100:FF:000001">
    <property type="entry name" value="translocator protein 2"/>
    <property type="match status" value="1"/>
</dbReference>
<organism evidence="7 8">
    <name type="scientific">Martelella endophytica</name>
    <dbReference type="NCBI Taxonomy" id="1486262"/>
    <lineage>
        <taxon>Bacteria</taxon>
        <taxon>Pseudomonadati</taxon>
        <taxon>Pseudomonadota</taxon>
        <taxon>Alphaproteobacteria</taxon>
        <taxon>Hyphomicrobiales</taxon>
        <taxon>Aurantimonadaceae</taxon>
        <taxon>Martelella</taxon>
    </lineage>
</organism>
<dbReference type="Proteomes" id="UP000032611">
    <property type="component" value="Chromosome"/>
</dbReference>
<keyword evidence="5 6" id="KW-0472">Membrane</keyword>
<proteinExistence type="inferred from homology"/>
<comment type="similarity">
    <text evidence="2">Belongs to the TspO/BZRP family.</text>
</comment>
<feature type="transmembrane region" description="Helical" evidence="6">
    <location>
        <begin position="74"/>
        <end position="93"/>
    </location>
</feature>
<protein>
    <submittedName>
        <fullName evidence="7">CrtK/TspO family sensor protein</fullName>
    </submittedName>
</protein>
<evidence type="ECO:0000256" key="6">
    <source>
        <dbReference type="SAM" id="Phobius"/>
    </source>
</evidence>